<feature type="signal peptide" evidence="1">
    <location>
        <begin position="1"/>
        <end position="22"/>
    </location>
</feature>
<name>A0AAD5EF45_UMBRA</name>
<dbReference type="GeneID" id="75912123"/>
<dbReference type="Proteomes" id="UP001206595">
    <property type="component" value="Unassembled WGS sequence"/>
</dbReference>
<reference evidence="2" key="2">
    <citation type="journal article" date="2022" name="Proc. Natl. Acad. Sci. U.S.A.">
        <title>Diploid-dominant life cycles characterize the early evolution of Fungi.</title>
        <authorList>
            <person name="Amses K.R."/>
            <person name="Simmons D.R."/>
            <person name="Longcore J.E."/>
            <person name="Mondo S.J."/>
            <person name="Seto K."/>
            <person name="Jeronimo G.H."/>
            <person name="Bonds A.E."/>
            <person name="Quandt C.A."/>
            <person name="Davis W.J."/>
            <person name="Chang Y."/>
            <person name="Federici B.A."/>
            <person name="Kuo A."/>
            <person name="LaButti K."/>
            <person name="Pangilinan J."/>
            <person name="Andreopoulos W."/>
            <person name="Tritt A."/>
            <person name="Riley R."/>
            <person name="Hundley H."/>
            <person name="Johnson J."/>
            <person name="Lipzen A."/>
            <person name="Barry K."/>
            <person name="Lang B.F."/>
            <person name="Cuomo C.A."/>
            <person name="Buchler N.E."/>
            <person name="Grigoriev I.V."/>
            <person name="Spatafora J.W."/>
            <person name="Stajich J.E."/>
            <person name="James T.Y."/>
        </authorList>
    </citation>
    <scope>NUCLEOTIDE SEQUENCE</scope>
    <source>
        <strain evidence="2">AG</strain>
    </source>
</reference>
<dbReference type="RefSeq" id="XP_051447552.1">
    <property type="nucleotide sequence ID" value="XM_051586775.1"/>
</dbReference>
<evidence type="ECO:0000313" key="2">
    <source>
        <dbReference type="EMBL" id="KAI8582548.1"/>
    </source>
</evidence>
<reference evidence="2" key="1">
    <citation type="submission" date="2021-06" db="EMBL/GenBank/DDBJ databases">
        <authorList>
            <consortium name="DOE Joint Genome Institute"/>
            <person name="Mondo S.J."/>
            <person name="Amses K.R."/>
            <person name="Simmons D.R."/>
            <person name="Longcore J.E."/>
            <person name="Seto K."/>
            <person name="Alves G.H."/>
            <person name="Bonds A.E."/>
            <person name="Quandt C.A."/>
            <person name="Davis W.J."/>
            <person name="Chang Y."/>
            <person name="Letcher P.M."/>
            <person name="Powell M.J."/>
            <person name="Kuo A."/>
            <person name="Labutti K."/>
            <person name="Pangilinan J."/>
            <person name="Andreopoulos W."/>
            <person name="Tritt A."/>
            <person name="Riley R."/>
            <person name="Hundley H."/>
            <person name="Johnson J."/>
            <person name="Lipzen A."/>
            <person name="Barry K."/>
            <person name="Berbee M.L."/>
            <person name="Buchler N.E."/>
            <person name="Grigoriev I.V."/>
            <person name="Spatafora J.W."/>
            <person name="Stajich J.E."/>
            <person name="James T.Y."/>
        </authorList>
    </citation>
    <scope>NUCLEOTIDE SEQUENCE</scope>
    <source>
        <strain evidence="2">AG</strain>
    </source>
</reference>
<accession>A0AAD5EF45</accession>
<keyword evidence="3" id="KW-1185">Reference proteome</keyword>
<evidence type="ECO:0000313" key="3">
    <source>
        <dbReference type="Proteomes" id="UP001206595"/>
    </source>
</evidence>
<evidence type="ECO:0000256" key="1">
    <source>
        <dbReference type="SAM" id="SignalP"/>
    </source>
</evidence>
<sequence>MCCTFVSSGFILTYCTLRLVYTQTLPYGNLPFIMLPILRCFDSSKLCEPSLYHIIVLFLSGGKMENVIRCLST</sequence>
<gene>
    <name evidence="2" type="ORF">K450DRAFT_227693</name>
</gene>
<organism evidence="2 3">
    <name type="scientific">Umbelopsis ramanniana AG</name>
    <dbReference type="NCBI Taxonomy" id="1314678"/>
    <lineage>
        <taxon>Eukaryota</taxon>
        <taxon>Fungi</taxon>
        <taxon>Fungi incertae sedis</taxon>
        <taxon>Mucoromycota</taxon>
        <taxon>Mucoromycotina</taxon>
        <taxon>Umbelopsidomycetes</taxon>
        <taxon>Umbelopsidales</taxon>
        <taxon>Umbelopsidaceae</taxon>
        <taxon>Umbelopsis</taxon>
    </lineage>
</organism>
<dbReference type="AlphaFoldDB" id="A0AAD5EF45"/>
<comment type="caution">
    <text evidence="2">The sequence shown here is derived from an EMBL/GenBank/DDBJ whole genome shotgun (WGS) entry which is preliminary data.</text>
</comment>
<dbReference type="EMBL" id="MU620900">
    <property type="protein sequence ID" value="KAI8582548.1"/>
    <property type="molecule type" value="Genomic_DNA"/>
</dbReference>
<proteinExistence type="predicted"/>
<protein>
    <submittedName>
        <fullName evidence="2">Uncharacterized protein</fullName>
    </submittedName>
</protein>
<feature type="chain" id="PRO_5042273580" evidence="1">
    <location>
        <begin position="23"/>
        <end position="73"/>
    </location>
</feature>
<keyword evidence="1" id="KW-0732">Signal</keyword>